<dbReference type="Pfam" id="PF13374">
    <property type="entry name" value="TPR_10"/>
    <property type="match status" value="2"/>
</dbReference>
<dbReference type="SUPFAM" id="SSF48452">
    <property type="entry name" value="TPR-like"/>
    <property type="match status" value="2"/>
</dbReference>
<evidence type="ECO:0000313" key="3">
    <source>
        <dbReference type="EMBL" id="CAF9905011.1"/>
    </source>
</evidence>
<dbReference type="PANTHER" id="PTHR46082:SF6">
    <property type="entry name" value="AAA+ ATPASE DOMAIN-CONTAINING PROTEIN-RELATED"/>
    <property type="match status" value="1"/>
</dbReference>
<dbReference type="InterPro" id="IPR053137">
    <property type="entry name" value="NLR-like"/>
</dbReference>
<feature type="region of interest" description="Disordered" evidence="1">
    <location>
        <begin position="25"/>
        <end position="45"/>
    </location>
</feature>
<dbReference type="Proteomes" id="UP000664169">
    <property type="component" value="Unassembled WGS sequence"/>
</dbReference>
<dbReference type="EMBL" id="CAJPDQ010000002">
    <property type="protein sequence ID" value="CAF9905011.1"/>
    <property type="molecule type" value="Genomic_DNA"/>
</dbReference>
<sequence>MSVSSREGHKYSGIDVSGGISHFGDVYQTPAQPPETSLAPSSTVLPRSDENFVDRDDLLQRLHDQASIESAWVALVGLGGVGKTQIAIRYVKSVRERDGDIWILWLFAANASRFEESLHDVADQIRLPGRRDPKADILKLLQTWLADASQRWMIVLDNADDAGFLLEPPPITDTVRATKRRIDYIPSCNHGTVVITSRSKDEAYKFVDENSVIEVIPFDVVHARTLLQKKLGPLYDEGSATKLATSLDFMPLALSQAASFIKQKRKYSIERYLAELEKSRQSRTSLLRQHGTVPKRDRQASSSIILTWQISFEHIHNECRSAADLLALMSFCDRQAIPEFLLHDAKGSRATSEIATSDEEEYKETFDDDIQMLENFSFVATTTDATTWDMHRLVQDAMQWWLLDHDRMEDMKQCYISRLYTVMPTGAYKNWKTCELLLPHSENAITTISGEREVAIQQADILYKMAWYAWQRGLIEDAISGALNSLSIRAKWLGEENHDSVSSMGMLALANAAAGRFKGAEELQVKVMEITKRVLGEEHPNTLTSMSNLAATYRDQGRYEDAKELQVKVMEITKRVLGEEHPNTLTSMGNLALTYRGQGRYEDAKELQVKVMEIEKRVLGEEHPDTLTTMSNLAVTFFYQGRLGDASKLMRQCIQSRSAVLGGGHPRTVLSVEWLWKIEMQMQTQTVNSEETKVNVTDLIIADANADADAEEEEV</sequence>
<dbReference type="SUPFAM" id="SSF52540">
    <property type="entry name" value="P-loop containing nucleoside triphosphate hydrolases"/>
    <property type="match status" value="1"/>
</dbReference>
<name>A0A8H3EDV6_9LECA</name>
<dbReference type="NCBIfam" id="NF040586">
    <property type="entry name" value="FxSxx_TPR"/>
    <property type="match status" value="1"/>
</dbReference>
<dbReference type="Gene3D" id="1.25.40.10">
    <property type="entry name" value="Tetratricopeptide repeat domain"/>
    <property type="match status" value="1"/>
</dbReference>
<protein>
    <recommendedName>
        <fullName evidence="2">DUF7779 domain-containing protein</fullName>
    </recommendedName>
</protein>
<dbReference type="AlphaFoldDB" id="A0A8H3EDV6"/>
<comment type="caution">
    <text evidence="3">The sequence shown here is derived from an EMBL/GenBank/DDBJ whole genome shotgun (WGS) entry which is preliminary data.</text>
</comment>
<dbReference type="Pfam" id="PF13424">
    <property type="entry name" value="TPR_12"/>
    <property type="match status" value="1"/>
</dbReference>
<evidence type="ECO:0000259" key="2">
    <source>
        <dbReference type="Pfam" id="PF25000"/>
    </source>
</evidence>
<reference evidence="3" key="1">
    <citation type="submission" date="2021-03" db="EMBL/GenBank/DDBJ databases">
        <authorList>
            <person name="Tagirdzhanova G."/>
        </authorList>
    </citation>
    <scope>NUCLEOTIDE SEQUENCE</scope>
</reference>
<dbReference type="Pfam" id="PF25000">
    <property type="entry name" value="DUF7779"/>
    <property type="match status" value="1"/>
</dbReference>
<gene>
    <name evidence="3" type="ORF">GOMPHAMPRED_003010</name>
</gene>
<dbReference type="GO" id="GO:0043531">
    <property type="term" value="F:ADP binding"/>
    <property type="evidence" value="ECO:0007669"/>
    <property type="project" value="InterPro"/>
</dbReference>
<dbReference type="InterPro" id="IPR011990">
    <property type="entry name" value="TPR-like_helical_dom_sf"/>
</dbReference>
<organism evidence="3 4">
    <name type="scientific">Gomphillus americanus</name>
    <dbReference type="NCBI Taxonomy" id="1940652"/>
    <lineage>
        <taxon>Eukaryota</taxon>
        <taxon>Fungi</taxon>
        <taxon>Dikarya</taxon>
        <taxon>Ascomycota</taxon>
        <taxon>Pezizomycotina</taxon>
        <taxon>Lecanoromycetes</taxon>
        <taxon>OSLEUM clade</taxon>
        <taxon>Ostropomycetidae</taxon>
        <taxon>Ostropales</taxon>
        <taxon>Graphidaceae</taxon>
        <taxon>Gomphilloideae</taxon>
        <taxon>Gomphillus</taxon>
    </lineage>
</organism>
<dbReference type="Gene3D" id="3.40.50.300">
    <property type="entry name" value="P-loop containing nucleotide triphosphate hydrolases"/>
    <property type="match status" value="1"/>
</dbReference>
<evidence type="ECO:0000256" key="1">
    <source>
        <dbReference type="SAM" id="MobiDB-lite"/>
    </source>
</evidence>
<dbReference type="PRINTS" id="PR00381">
    <property type="entry name" value="KINESINLIGHT"/>
</dbReference>
<dbReference type="InterPro" id="IPR027417">
    <property type="entry name" value="P-loop_NTPase"/>
</dbReference>
<dbReference type="InterPro" id="IPR056681">
    <property type="entry name" value="DUF7779"/>
</dbReference>
<feature type="compositionally biased region" description="Polar residues" evidence="1">
    <location>
        <begin position="34"/>
        <end position="45"/>
    </location>
</feature>
<feature type="domain" description="DUF7779" evidence="2">
    <location>
        <begin position="317"/>
        <end position="399"/>
    </location>
</feature>
<evidence type="ECO:0000313" key="4">
    <source>
        <dbReference type="Proteomes" id="UP000664169"/>
    </source>
</evidence>
<dbReference type="OrthoDB" id="1658288at2759"/>
<keyword evidence="4" id="KW-1185">Reference proteome</keyword>
<dbReference type="PANTHER" id="PTHR46082">
    <property type="entry name" value="ATP/GTP-BINDING PROTEIN-RELATED"/>
    <property type="match status" value="1"/>
</dbReference>
<accession>A0A8H3EDV6</accession>
<proteinExistence type="predicted"/>